<organism evidence="2 3">
    <name type="scientific">Zunongwangia endophytica</name>
    <dbReference type="NCBI Taxonomy" id="1808945"/>
    <lineage>
        <taxon>Bacteria</taxon>
        <taxon>Pseudomonadati</taxon>
        <taxon>Bacteroidota</taxon>
        <taxon>Flavobacteriia</taxon>
        <taxon>Flavobacteriales</taxon>
        <taxon>Flavobacteriaceae</taxon>
        <taxon>Zunongwangia</taxon>
    </lineage>
</organism>
<evidence type="ECO:0000256" key="1">
    <source>
        <dbReference type="SAM" id="Phobius"/>
    </source>
</evidence>
<sequence>MMRKIKLFSPIFLILLTIVGSITFFFTWVNLGFAPQFLEEWFTSIVIGLFIFSPLGMLSTLMITKLVSLFLKNDSLAKKILIGVLIGCTMEFFISFIVVTINFGFTSSFVNQWFSAFLKSVPIGICLGLLISFIIKPWIMNRIQRFKVESQVS</sequence>
<dbReference type="Proteomes" id="UP001595793">
    <property type="component" value="Unassembled WGS sequence"/>
</dbReference>
<dbReference type="EMBL" id="JBHSAS010000006">
    <property type="protein sequence ID" value="MFC4027350.1"/>
    <property type="molecule type" value="Genomic_DNA"/>
</dbReference>
<protein>
    <submittedName>
        <fullName evidence="2">DUF2798 domain-containing protein</fullName>
    </submittedName>
</protein>
<comment type="caution">
    <text evidence="2">The sequence shown here is derived from an EMBL/GenBank/DDBJ whole genome shotgun (WGS) entry which is preliminary data.</text>
</comment>
<evidence type="ECO:0000313" key="2">
    <source>
        <dbReference type="EMBL" id="MFC4027350.1"/>
    </source>
</evidence>
<feature type="transmembrane region" description="Helical" evidence="1">
    <location>
        <begin position="113"/>
        <end position="135"/>
    </location>
</feature>
<keyword evidence="1" id="KW-0812">Transmembrane</keyword>
<gene>
    <name evidence="2" type="ORF">ACFOS1_08035</name>
</gene>
<reference evidence="3" key="1">
    <citation type="journal article" date="2019" name="Int. J. Syst. Evol. Microbiol.">
        <title>The Global Catalogue of Microorganisms (GCM) 10K type strain sequencing project: providing services to taxonomists for standard genome sequencing and annotation.</title>
        <authorList>
            <consortium name="The Broad Institute Genomics Platform"/>
            <consortium name="The Broad Institute Genome Sequencing Center for Infectious Disease"/>
            <person name="Wu L."/>
            <person name="Ma J."/>
        </authorList>
    </citation>
    <scope>NUCLEOTIDE SEQUENCE [LARGE SCALE GENOMIC DNA]</scope>
    <source>
        <strain evidence="3">CECT 9128</strain>
    </source>
</reference>
<keyword evidence="1" id="KW-0472">Membrane</keyword>
<keyword evidence="3" id="KW-1185">Reference proteome</keyword>
<feature type="transmembrane region" description="Helical" evidence="1">
    <location>
        <begin position="80"/>
        <end position="101"/>
    </location>
</feature>
<evidence type="ECO:0000313" key="3">
    <source>
        <dbReference type="Proteomes" id="UP001595793"/>
    </source>
</evidence>
<feature type="transmembrane region" description="Helical" evidence="1">
    <location>
        <begin position="41"/>
        <end position="68"/>
    </location>
</feature>
<proteinExistence type="predicted"/>
<dbReference type="InterPro" id="IPR021529">
    <property type="entry name" value="DUF2798"/>
</dbReference>
<accession>A0ABV8H5E2</accession>
<name>A0ABV8H5E2_9FLAO</name>
<feature type="transmembrane region" description="Helical" evidence="1">
    <location>
        <begin position="7"/>
        <end position="29"/>
    </location>
</feature>
<keyword evidence="1" id="KW-1133">Transmembrane helix</keyword>
<dbReference type="RefSeq" id="WP_290234352.1">
    <property type="nucleotide sequence ID" value="NZ_JAUFPZ010000002.1"/>
</dbReference>
<dbReference type="Pfam" id="PF11391">
    <property type="entry name" value="DUF2798"/>
    <property type="match status" value="2"/>
</dbReference>